<dbReference type="STRING" id="1193502.SHALO_1616"/>
<gene>
    <name evidence="8" type="primary">tmk</name>
    <name evidence="10" type="ORF">SHALO_1616</name>
</gene>
<evidence type="ECO:0000256" key="5">
    <source>
        <dbReference type="ARBA" id="ARBA00022777"/>
    </source>
</evidence>
<dbReference type="EMBL" id="CP017111">
    <property type="protein sequence ID" value="AOO65389.1"/>
    <property type="molecule type" value="Genomic_DNA"/>
</dbReference>
<keyword evidence="6 8" id="KW-0067">ATP-binding</keyword>
<proteinExistence type="inferred from homology"/>
<dbReference type="SUPFAM" id="SSF52540">
    <property type="entry name" value="P-loop containing nucleoside triphosphate hydrolases"/>
    <property type="match status" value="1"/>
</dbReference>
<dbReference type="PANTHER" id="PTHR10344">
    <property type="entry name" value="THYMIDYLATE KINASE"/>
    <property type="match status" value="1"/>
</dbReference>
<sequence>MYVIFEGIDTTGKSTQVALFAKRNKTVLATKEPGGTPTGLNFREMLLGGALKSSFNAELFLFLADRALHYDSVVKPARNERLVISDRGFLSGIAYACANHAEVDGELLLAMNRLALQESYPEKIVLFLTNKTLMSERMGAKEQDAIEERGVSYLLRIQDIMRRVVKTLPIQVLEVDASHEIETIYKQIEDFLND</sequence>
<dbReference type="InterPro" id="IPR018094">
    <property type="entry name" value="Thymidylate_kinase"/>
</dbReference>
<dbReference type="EC" id="2.7.4.9" evidence="8"/>
<evidence type="ECO:0000256" key="8">
    <source>
        <dbReference type="HAMAP-Rule" id="MF_00165"/>
    </source>
</evidence>
<evidence type="ECO:0000256" key="7">
    <source>
        <dbReference type="ARBA" id="ARBA00048743"/>
    </source>
</evidence>
<dbReference type="InterPro" id="IPR039430">
    <property type="entry name" value="Thymidylate_kin-like_dom"/>
</dbReference>
<keyword evidence="11" id="KW-1185">Reference proteome</keyword>
<evidence type="ECO:0000256" key="1">
    <source>
        <dbReference type="ARBA" id="ARBA00009776"/>
    </source>
</evidence>
<evidence type="ECO:0000259" key="9">
    <source>
        <dbReference type="Pfam" id="PF02223"/>
    </source>
</evidence>
<keyword evidence="4 8" id="KW-0547">Nucleotide-binding</keyword>
<reference evidence="11" key="1">
    <citation type="submission" date="2016-08" db="EMBL/GenBank/DDBJ databases">
        <title>Complete genome sequence of the organohalide-respiring Epsilonproteobacterium Sulfurospirillum halorespirans.</title>
        <authorList>
            <person name="Goris T."/>
            <person name="Zimmermann J."/>
            <person name="Schenz B."/>
            <person name="Lemos M."/>
            <person name="Hackermueller J."/>
            <person name="Diekert G."/>
        </authorList>
    </citation>
    <scope>NUCLEOTIDE SEQUENCE [LARGE SCALE GENOMIC DNA]</scope>
    <source>
        <strain>DSM 13726</strain>
        <strain evidence="11">PCE-M2</strain>
    </source>
</reference>
<evidence type="ECO:0000256" key="2">
    <source>
        <dbReference type="ARBA" id="ARBA00022679"/>
    </source>
</evidence>
<dbReference type="Pfam" id="PF02223">
    <property type="entry name" value="Thymidylate_kin"/>
    <property type="match status" value="1"/>
</dbReference>
<dbReference type="Gene3D" id="3.40.50.300">
    <property type="entry name" value="P-loop containing nucleotide triphosphate hydrolases"/>
    <property type="match status" value="1"/>
</dbReference>
<evidence type="ECO:0000256" key="3">
    <source>
        <dbReference type="ARBA" id="ARBA00022727"/>
    </source>
</evidence>
<comment type="catalytic activity">
    <reaction evidence="7 8">
        <text>dTMP + ATP = dTDP + ADP</text>
        <dbReference type="Rhea" id="RHEA:13517"/>
        <dbReference type="ChEBI" id="CHEBI:30616"/>
        <dbReference type="ChEBI" id="CHEBI:58369"/>
        <dbReference type="ChEBI" id="CHEBI:63528"/>
        <dbReference type="ChEBI" id="CHEBI:456216"/>
        <dbReference type="EC" id="2.7.4.9"/>
    </reaction>
</comment>
<organism evidence="10 11">
    <name type="scientific">Sulfurospirillum halorespirans DSM 13726</name>
    <dbReference type="NCBI Taxonomy" id="1193502"/>
    <lineage>
        <taxon>Bacteria</taxon>
        <taxon>Pseudomonadati</taxon>
        <taxon>Campylobacterota</taxon>
        <taxon>Epsilonproteobacteria</taxon>
        <taxon>Campylobacterales</taxon>
        <taxon>Sulfurospirillaceae</taxon>
        <taxon>Sulfurospirillum</taxon>
    </lineage>
</organism>
<dbReference type="AlphaFoldDB" id="A0A1D7TK60"/>
<dbReference type="PANTHER" id="PTHR10344:SF4">
    <property type="entry name" value="UMP-CMP KINASE 2, MITOCHONDRIAL"/>
    <property type="match status" value="1"/>
</dbReference>
<dbReference type="InterPro" id="IPR027417">
    <property type="entry name" value="P-loop_NTPase"/>
</dbReference>
<dbReference type="GO" id="GO:0006227">
    <property type="term" value="P:dUDP biosynthetic process"/>
    <property type="evidence" value="ECO:0007669"/>
    <property type="project" value="TreeGrafter"/>
</dbReference>
<comment type="similarity">
    <text evidence="1 8">Belongs to the thymidylate kinase family.</text>
</comment>
<dbReference type="HAMAP" id="MF_00165">
    <property type="entry name" value="Thymidylate_kinase"/>
    <property type="match status" value="1"/>
</dbReference>
<dbReference type="PATRIC" id="fig|1193502.14.peg.1641"/>
<name>A0A1D7TK60_9BACT</name>
<evidence type="ECO:0000256" key="6">
    <source>
        <dbReference type="ARBA" id="ARBA00022840"/>
    </source>
</evidence>
<dbReference type="GO" id="GO:0004798">
    <property type="term" value="F:dTMP kinase activity"/>
    <property type="evidence" value="ECO:0007669"/>
    <property type="project" value="UniProtKB-UniRule"/>
</dbReference>
<accession>A0A1D7TK60</accession>
<dbReference type="GO" id="GO:0006235">
    <property type="term" value="P:dTTP biosynthetic process"/>
    <property type="evidence" value="ECO:0007669"/>
    <property type="project" value="UniProtKB-UniRule"/>
</dbReference>
<dbReference type="GO" id="GO:0006233">
    <property type="term" value="P:dTDP biosynthetic process"/>
    <property type="evidence" value="ECO:0007669"/>
    <property type="project" value="InterPro"/>
</dbReference>
<dbReference type="RefSeq" id="WP_069478093.1">
    <property type="nucleotide sequence ID" value="NZ_CP017111.1"/>
</dbReference>
<dbReference type="NCBIfam" id="TIGR00041">
    <property type="entry name" value="DTMP_kinase"/>
    <property type="match status" value="1"/>
</dbReference>
<evidence type="ECO:0000313" key="11">
    <source>
        <dbReference type="Proteomes" id="UP000094609"/>
    </source>
</evidence>
<keyword evidence="3 8" id="KW-0545">Nucleotide biosynthesis</keyword>
<evidence type="ECO:0000313" key="10">
    <source>
        <dbReference type="EMBL" id="AOO65389.1"/>
    </source>
</evidence>
<comment type="function">
    <text evidence="8">Phosphorylation of dTMP to form dTDP in both de novo and salvage pathways of dTTP synthesis.</text>
</comment>
<dbReference type="Proteomes" id="UP000094609">
    <property type="component" value="Chromosome"/>
</dbReference>
<keyword evidence="2 8" id="KW-0808">Transferase</keyword>
<feature type="domain" description="Thymidylate kinase-like" evidence="9">
    <location>
        <begin position="5"/>
        <end position="188"/>
    </location>
</feature>
<evidence type="ECO:0000256" key="4">
    <source>
        <dbReference type="ARBA" id="ARBA00022741"/>
    </source>
</evidence>
<dbReference type="CDD" id="cd01672">
    <property type="entry name" value="TMPK"/>
    <property type="match status" value="1"/>
</dbReference>
<feature type="binding site" evidence="8">
    <location>
        <begin position="7"/>
        <end position="14"/>
    </location>
    <ligand>
        <name>ATP</name>
        <dbReference type="ChEBI" id="CHEBI:30616"/>
    </ligand>
</feature>
<dbReference type="KEGG" id="shal:SHALO_1616"/>
<dbReference type="GO" id="GO:0005524">
    <property type="term" value="F:ATP binding"/>
    <property type="evidence" value="ECO:0007669"/>
    <property type="project" value="UniProtKB-UniRule"/>
</dbReference>
<keyword evidence="5 8" id="KW-0418">Kinase</keyword>
<dbReference type="GO" id="GO:0005829">
    <property type="term" value="C:cytosol"/>
    <property type="evidence" value="ECO:0007669"/>
    <property type="project" value="TreeGrafter"/>
</dbReference>
<protein>
    <recommendedName>
        <fullName evidence="8">Thymidylate kinase</fullName>
        <ecNumber evidence="8">2.7.4.9</ecNumber>
    </recommendedName>
    <alternativeName>
        <fullName evidence="8">dTMP kinase</fullName>
    </alternativeName>
</protein>